<name>A0A0F9S6I7_9ZZZZ</name>
<dbReference type="AlphaFoldDB" id="A0A0F9S6I7"/>
<accession>A0A0F9S6I7</accession>
<proteinExistence type="predicted"/>
<reference evidence="2" key="1">
    <citation type="journal article" date="2015" name="Nature">
        <title>Complex archaea that bridge the gap between prokaryotes and eukaryotes.</title>
        <authorList>
            <person name="Spang A."/>
            <person name="Saw J.H."/>
            <person name="Jorgensen S.L."/>
            <person name="Zaremba-Niedzwiedzka K."/>
            <person name="Martijn J."/>
            <person name="Lind A.E."/>
            <person name="van Eijk R."/>
            <person name="Schleper C."/>
            <person name="Guy L."/>
            <person name="Ettema T.J."/>
        </authorList>
    </citation>
    <scope>NUCLEOTIDE SEQUENCE</scope>
</reference>
<dbReference type="GO" id="GO:0003677">
    <property type="term" value="F:DNA binding"/>
    <property type="evidence" value="ECO:0007669"/>
    <property type="project" value="InterPro"/>
</dbReference>
<dbReference type="NCBIfam" id="TIGR01764">
    <property type="entry name" value="excise"/>
    <property type="match status" value="1"/>
</dbReference>
<dbReference type="Pfam" id="PF12728">
    <property type="entry name" value="HTH_17"/>
    <property type="match status" value="1"/>
</dbReference>
<dbReference type="InterPro" id="IPR010093">
    <property type="entry name" value="SinI_DNA-bd"/>
</dbReference>
<dbReference type="EMBL" id="LAZR01002235">
    <property type="protein sequence ID" value="KKN32681.1"/>
    <property type="molecule type" value="Genomic_DNA"/>
</dbReference>
<evidence type="ECO:0000313" key="2">
    <source>
        <dbReference type="EMBL" id="KKN32681.1"/>
    </source>
</evidence>
<sequence>MSKNDEFGECESLQGLAVAIASLRESIDARFGSDLEIMTSEEAAVYLRISKRQLQRLSVERGLIPYSQLNGDGSAVRFLKTDLMEYVVSTRVPTLEEAKNHL</sequence>
<feature type="domain" description="Helix-turn-helix" evidence="1">
    <location>
        <begin position="38"/>
        <end position="87"/>
    </location>
</feature>
<protein>
    <recommendedName>
        <fullName evidence="1">Helix-turn-helix domain-containing protein</fullName>
    </recommendedName>
</protein>
<organism evidence="2">
    <name type="scientific">marine sediment metagenome</name>
    <dbReference type="NCBI Taxonomy" id="412755"/>
    <lineage>
        <taxon>unclassified sequences</taxon>
        <taxon>metagenomes</taxon>
        <taxon>ecological metagenomes</taxon>
    </lineage>
</organism>
<evidence type="ECO:0000259" key="1">
    <source>
        <dbReference type="Pfam" id="PF12728"/>
    </source>
</evidence>
<comment type="caution">
    <text evidence="2">The sequence shown here is derived from an EMBL/GenBank/DDBJ whole genome shotgun (WGS) entry which is preliminary data.</text>
</comment>
<dbReference type="InterPro" id="IPR041657">
    <property type="entry name" value="HTH_17"/>
</dbReference>
<gene>
    <name evidence="2" type="ORF">LCGC14_0811420</name>
</gene>